<organism evidence="1">
    <name type="scientific">Bacillus phage Adastra</name>
    <dbReference type="NCBI Taxonomy" id="3143958"/>
    <lineage>
        <taxon>Viruses</taxon>
        <taxon>Duplodnaviria</taxon>
        <taxon>Heunggongvirae</taxon>
        <taxon>Uroviricota</taxon>
        <taxon>Caudoviricetes</taxon>
        <taxon>Herelleviridae</taxon>
        <taxon>Spounavirinae</taxon>
        <taxon>Okubovirus</taxon>
    </lineage>
</organism>
<dbReference type="EMBL" id="PP819608">
    <property type="protein sequence ID" value="XCD09718.1"/>
    <property type="molecule type" value="Genomic_DNA"/>
</dbReference>
<gene>
    <name evidence="1" type="ORF">Adastra173</name>
</gene>
<name>A0AAU8BBH5_9CAUD</name>
<proteinExistence type="predicted"/>
<protein>
    <submittedName>
        <fullName evidence="1">Uncharacterized protein</fullName>
    </submittedName>
</protein>
<sequence length="160" mass="18703">MDTSQVEILKENGFPYPLNVLEYLADDFDYETTIEKVVKGRVIKDVGIFCQHETDKSAMYQLFEDNSFILFVAEVPEEWEGSPNLYIVENIKFIEYMDVLRTFNDVNPDFVDAENKRLKYLKELQERTSLRSIQAFGSEIEALKEVLKDNPKLKGFLSRL</sequence>
<evidence type="ECO:0000313" key="1">
    <source>
        <dbReference type="EMBL" id="XCD09718.1"/>
    </source>
</evidence>
<accession>A0AAU8BBH5</accession>
<reference evidence="1" key="1">
    <citation type="submission" date="2024-05" db="EMBL/GenBank/DDBJ databases">
        <authorList>
            <person name="Herbig A.F."/>
            <person name="Pendergrass E.L."/>
        </authorList>
    </citation>
    <scope>NUCLEOTIDE SEQUENCE</scope>
</reference>